<keyword evidence="2" id="KW-0812">Transmembrane</keyword>
<dbReference type="Pfam" id="PF05223">
    <property type="entry name" value="MecA_N"/>
    <property type="match status" value="1"/>
</dbReference>
<dbReference type="InterPro" id="IPR012338">
    <property type="entry name" value="Beta-lactam/transpept-like"/>
</dbReference>
<keyword evidence="6" id="KW-1185">Reference proteome</keyword>
<evidence type="ECO:0000313" key="6">
    <source>
        <dbReference type="Proteomes" id="UP000498980"/>
    </source>
</evidence>
<dbReference type="Pfam" id="PF00905">
    <property type="entry name" value="Transpeptidase"/>
    <property type="match status" value="1"/>
</dbReference>
<dbReference type="InterPro" id="IPR007887">
    <property type="entry name" value="MecA_N"/>
</dbReference>
<dbReference type="Proteomes" id="UP000498980">
    <property type="component" value="Unassembled WGS sequence"/>
</dbReference>
<feature type="transmembrane region" description="Helical" evidence="2">
    <location>
        <begin position="45"/>
        <end position="63"/>
    </location>
</feature>
<dbReference type="AlphaFoldDB" id="A0A7J0C7I2"/>
<comment type="caution">
    <text evidence="5">The sequence shown here is derived from an EMBL/GenBank/DDBJ whole genome shotgun (WGS) entry which is preliminary data.</text>
</comment>
<feature type="domain" description="NTF2-like N-terminal transpeptidase" evidence="4">
    <location>
        <begin position="80"/>
        <end position="188"/>
    </location>
</feature>
<dbReference type="SUPFAM" id="SSF56601">
    <property type="entry name" value="beta-lactamase/transpeptidase-like"/>
    <property type="match status" value="1"/>
</dbReference>
<dbReference type="EMBL" id="BLWC01000001">
    <property type="protein sequence ID" value="GFM97696.1"/>
    <property type="molecule type" value="Genomic_DNA"/>
</dbReference>
<dbReference type="Gene3D" id="3.40.710.10">
    <property type="entry name" value="DD-peptidase/beta-lactamase superfamily"/>
    <property type="match status" value="1"/>
</dbReference>
<evidence type="ECO:0000256" key="2">
    <source>
        <dbReference type="SAM" id="Phobius"/>
    </source>
</evidence>
<keyword evidence="2" id="KW-0472">Membrane</keyword>
<dbReference type="GO" id="GO:0008658">
    <property type="term" value="F:penicillin binding"/>
    <property type="evidence" value="ECO:0007669"/>
    <property type="project" value="InterPro"/>
</dbReference>
<name>A0A7J0C7I2_9ACTN</name>
<dbReference type="GO" id="GO:0046677">
    <property type="term" value="P:response to antibiotic"/>
    <property type="evidence" value="ECO:0007669"/>
    <property type="project" value="InterPro"/>
</dbReference>
<dbReference type="PANTHER" id="PTHR30627:SF24">
    <property type="entry name" value="PENICILLIN-BINDING PROTEIN 4B"/>
    <property type="match status" value="1"/>
</dbReference>
<evidence type="ECO:0000313" key="5">
    <source>
        <dbReference type="EMBL" id="GFM97696.1"/>
    </source>
</evidence>
<organism evidence="5 6">
    <name type="scientific">Streptomyces fulvorobeus</name>
    <dbReference type="NCBI Taxonomy" id="284028"/>
    <lineage>
        <taxon>Bacteria</taxon>
        <taxon>Bacillati</taxon>
        <taxon>Actinomycetota</taxon>
        <taxon>Actinomycetes</taxon>
        <taxon>Kitasatosporales</taxon>
        <taxon>Streptomycetaceae</taxon>
        <taxon>Streptomyces</taxon>
    </lineage>
</organism>
<reference evidence="5 6" key="1">
    <citation type="submission" date="2020-05" db="EMBL/GenBank/DDBJ databases">
        <title>Whole genome shotgun sequence of Streptomyces fulvorobeus NBRC 15897.</title>
        <authorList>
            <person name="Komaki H."/>
            <person name="Tamura T."/>
        </authorList>
    </citation>
    <scope>NUCLEOTIDE SEQUENCE [LARGE SCALE GENOMIC DNA]</scope>
    <source>
        <strain evidence="5 6">NBRC 15897</strain>
    </source>
</reference>
<evidence type="ECO:0000259" key="4">
    <source>
        <dbReference type="Pfam" id="PF05223"/>
    </source>
</evidence>
<dbReference type="PANTHER" id="PTHR30627">
    <property type="entry name" value="PEPTIDOGLYCAN D,D-TRANSPEPTIDASE"/>
    <property type="match status" value="1"/>
</dbReference>
<gene>
    <name evidence="5" type="ORF">Sfulv_25070</name>
</gene>
<feature type="region of interest" description="Disordered" evidence="1">
    <location>
        <begin position="1"/>
        <end position="40"/>
    </location>
</feature>
<dbReference type="GO" id="GO:0071555">
    <property type="term" value="P:cell wall organization"/>
    <property type="evidence" value="ECO:0007669"/>
    <property type="project" value="TreeGrafter"/>
</dbReference>
<dbReference type="GO" id="GO:0071972">
    <property type="term" value="F:peptidoglycan L,D-transpeptidase activity"/>
    <property type="evidence" value="ECO:0007669"/>
    <property type="project" value="TreeGrafter"/>
</dbReference>
<proteinExistence type="predicted"/>
<evidence type="ECO:0000259" key="3">
    <source>
        <dbReference type="Pfam" id="PF00905"/>
    </source>
</evidence>
<evidence type="ECO:0000256" key="1">
    <source>
        <dbReference type="SAM" id="MobiDB-lite"/>
    </source>
</evidence>
<dbReference type="InterPro" id="IPR050515">
    <property type="entry name" value="Beta-lactam/transpept"/>
</dbReference>
<sequence length="577" mass="60331">MAVAGTFQQREDAKSTPVYRSSMARRHDIYSPTPHGKRRSTGSRVLVSLLVLAVVAGGGYWGYTVLAGGEGDDDPEVAAASAHLEKFFGAWETGDAKVAASFTDTPSNAESLIASVTKNLEPSKTEITPGDGEKKTSGEVQFPFNVAMKIPGASDYSWDSRAKVLKKDGAWLVEFNTPMIHPKMAAGQTLALKSQERASVLDANGDELRASSVVGAIDPKTGKGLSGLEARYDKQLSGGVGGAKSVVVVDRNSGQVVKQLTKKSGVKRVPVRTTIDPKVQEAAADALEGVSKNAAIVAIDPSTGNILAAANKPGGQNRALSGQYPPGSTFKVVTTAALLKQGMRPDDVVECPKFAYVDGQRFENQDQFVLPGGSTFRDSFAHSCNTFFVNSAGKLTESSLNETSKAFGIGGSWDVGITTYDGSVPVANGVNDKAASTIGQARVLASPLVMASLAATVKAGEFRQPMLVPDAVKKKHQATEELDPGVTSALREMMRATVTRGAGKALQGIEGNPHAKTGTAEFGNDTPLRTHAWMIGYQGDSELAWSVLLEDGGSGGSDAGPIAAKFLGNLESAPAGE</sequence>
<dbReference type="InterPro" id="IPR001460">
    <property type="entry name" value="PCN-bd_Tpept"/>
</dbReference>
<accession>A0A7J0C7I2</accession>
<feature type="domain" description="Penicillin-binding protein transpeptidase" evidence="3">
    <location>
        <begin position="295"/>
        <end position="567"/>
    </location>
</feature>
<keyword evidence="2" id="KW-1133">Transmembrane helix</keyword>
<dbReference type="GO" id="GO:0005886">
    <property type="term" value="C:plasma membrane"/>
    <property type="evidence" value="ECO:0007669"/>
    <property type="project" value="TreeGrafter"/>
</dbReference>
<protein>
    <submittedName>
        <fullName evidence="5">Penicillin-binding protein</fullName>
    </submittedName>
</protein>